<name>A0A7E5W9Q9_TRINI</name>
<accession>A0A7E5W9Q9</accession>
<feature type="compositionally biased region" description="Polar residues" evidence="2">
    <location>
        <begin position="805"/>
        <end position="819"/>
    </location>
</feature>
<evidence type="ECO:0000256" key="3">
    <source>
        <dbReference type="SAM" id="SignalP"/>
    </source>
</evidence>
<feature type="region of interest" description="Disordered" evidence="2">
    <location>
        <begin position="1511"/>
        <end position="1609"/>
    </location>
</feature>
<feature type="region of interest" description="Disordered" evidence="2">
    <location>
        <begin position="930"/>
        <end position="949"/>
    </location>
</feature>
<reference evidence="5" key="1">
    <citation type="submission" date="2025-08" db="UniProtKB">
        <authorList>
            <consortium name="RefSeq"/>
        </authorList>
    </citation>
    <scope>IDENTIFICATION</scope>
</reference>
<evidence type="ECO:0000256" key="1">
    <source>
        <dbReference type="SAM" id="Coils"/>
    </source>
</evidence>
<protein>
    <submittedName>
        <fullName evidence="5">Uncharacterized protein LOC113500703 isoform X1</fullName>
    </submittedName>
</protein>
<feature type="compositionally biased region" description="Low complexity" evidence="2">
    <location>
        <begin position="823"/>
        <end position="845"/>
    </location>
</feature>
<feature type="compositionally biased region" description="Polar residues" evidence="2">
    <location>
        <begin position="861"/>
        <end position="876"/>
    </location>
</feature>
<dbReference type="GeneID" id="113500703"/>
<keyword evidence="1" id="KW-0175">Coiled coil</keyword>
<feature type="region of interest" description="Disordered" evidence="2">
    <location>
        <begin position="333"/>
        <end position="368"/>
    </location>
</feature>
<evidence type="ECO:0000313" key="5">
    <source>
        <dbReference type="RefSeq" id="XP_026737380.1"/>
    </source>
</evidence>
<organism evidence="4 5">
    <name type="scientific">Trichoplusia ni</name>
    <name type="common">Cabbage looper</name>
    <dbReference type="NCBI Taxonomy" id="7111"/>
    <lineage>
        <taxon>Eukaryota</taxon>
        <taxon>Metazoa</taxon>
        <taxon>Ecdysozoa</taxon>
        <taxon>Arthropoda</taxon>
        <taxon>Hexapoda</taxon>
        <taxon>Insecta</taxon>
        <taxon>Pterygota</taxon>
        <taxon>Neoptera</taxon>
        <taxon>Endopterygota</taxon>
        <taxon>Lepidoptera</taxon>
        <taxon>Glossata</taxon>
        <taxon>Ditrysia</taxon>
        <taxon>Noctuoidea</taxon>
        <taxon>Noctuidae</taxon>
        <taxon>Plusiinae</taxon>
        <taxon>Trichoplusia</taxon>
    </lineage>
</organism>
<feature type="compositionally biased region" description="Basic and acidic residues" evidence="2">
    <location>
        <begin position="1511"/>
        <end position="1522"/>
    </location>
</feature>
<gene>
    <name evidence="5" type="primary">LOC113500703</name>
</gene>
<dbReference type="RefSeq" id="XP_026737380.1">
    <property type="nucleotide sequence ID" value="XM_026881579.1"/>
</dbReference>
<feature type="compositionally biased region" description="Basic and acidic residues" evidence="2">
    <location>
        <begin position="1075"/>
        <end position="1090"/>
    </location>
</feature>
<feature type="compositionally biased region" description="Polar residues" evidence="2">
    <location>
        <begin position="613"/>
        <end position="663"/>
    </location>
</feature>
<feature type="signal peptide" evidence="3">
    <location>
        <begin position="1"/>
        <end position="17"/>
    </location>
</feature>
<evidence type="ECO:0000256" key="2">
    <source>
        <dbReference type="SAM" id="MobiDB-lite"/>
    </source>
</evidence>
<feature type="region of interest" description="Disordered" evidence="2">
    <location>
        <begin position="1002"/>
        <end position="1031"/>
    </location>
</feature>
<feature type="chain" id="PRO_5028865422" evidence="3">
    <location>
        <begin position="18"/>
        <end position="1672"/>
    </location>
</feature>
<dbReference type="InParanoid" id="A0A7E5W9Q9"/>
<proteinExistence type="predicted"/>
<feature type="region of interest" description="Disordered" evidence="2">
    <location>
        <begin position="805"/>
        <end position="876"/>
    </location>
</feature>
<feature type="compositionally biased region" description="Basic residues" evidence="2">
    <location>
        <begin position="1385"/>
        <end position="1402"/>
    </location>
</feature>
<feature type="compositionally biased region" description="Low complexity" evidence="2">
    <location>
        <begin position="1186"/>
        <end position="1206"/>
    </location>
</feature>
<feature type="region of interest" description="Disordered" evidence="2">
    <location>
        <begin position="1069"/>
        <end position="1096"/>
    </location>
</feature>
<feature type="compositionally biased region" description="Low complexity" evidence="2">
    <location>
        <begin position="588"/>
        <end position="598"/>
    </location>
</feature>
<feature type="compositionally biased region" description="Basic residues" evidence="2">
    <location>
        <begin position="1573"/>
        <end position="1583"/>
    </location>
</feature>
<feature type="compositionally biased region" description="Polar residues" evidence="2">
    <location>
        <begin position="1585"/>
        <end position="1609"/>
    </location>
</feature>
<dbReference type="Proteomes" id="UP000322000">
    <property type="component" value="Chromosome 14"/>
</dbReference>
<dbReference type="KEGG" id="tnl:113500703"/>
<feature type="compositionally biased region" description="Basic and acidic residues" evidence="2">
    <location>
        <begin position="1002"/>
        <end position="1020"/>
    </location>
</feature>
<feature type="region of interest" description="Disordered" evidence="2">
    <location>
        <begin position="1365"/>
        <end position="1405"/>
    </location>
</feature>
<feature type="compositionally biased region" description="Basic and acidic residues" evidence="2">
    <location>
        <begin position="1549"/>
        <end position="1565"/>
    </location>
</feature>
<sequence length="1672" mass="184454">MKILVIISSILIAQTSASFFDVFQGAVLTVQNSFGKMISDVVSDVKETVDCTILAVEHALALSEDAALRYYEKCGNTINNTVTVTETRHIESSPQVDVSPQYPSDDYLKKEIPAVIDAKINETLTKMLGNYNPSEKLRDVESVLVKETEQLANVSDLVRKELKKVESEVKSDLKNLTHLHPEPLPSVDSIMQEIKLLENKEQSAVNNSQATEIHRVIDEVLVRLDNIEATESTENVKLERILKDLEQNSNSSFIDLRQQLESWKAEESRHIDDIQTKILEHERNAHPETHNNTFKLLPPGPYDSDIRQMNVKEVNITSTKRMSNVSRDISSFETSVNAKNEQSHTLTLTKPKANNTPGNLSGVSSTSTSLKISQTTPDVSNDSDLKITVISSKSYSVSKSVSIRGKVPPADSTTSNNQRSVHLTTDQTPTTIRLGNTDHNLRTIFFGSTTESTPVSDLTISSTDMPIREDNTKIVSNEEPSTTTSIPNETAKTYEFDSTTEHAEVTEIEAFTSSLSDSTTTSSYLVTEQSLSTEAISMTGQKEISDIKEEPTTIEFETAISDTTTQRFTETENNPDDILTTTGKEESLTLASETTTSLPVNQHSIDDNERTITTDTPIAESTVSETRTTNSHTARPPSTSNALDNHNVQTTTSNVNKDSFSETSTEHGIKSYEVLTTGINNDIASTTSLDLMTVKPSEGYTEQSTTLHVEETTPSVTILNSEYINTVISATADLTTEVVSESTTEQRTSTTLHGEEITTALIPVTTMNPDSIDVTPEINNDQISDVGVETTTDITLTTLNSELTTDNHGYNTEQSTTPQAKEVSSVTTVNVETTTDFSTNSTETSAAKITPSGEEKPVETETFSTTPSNTKGPDLNNAHTTMSDETETSENHISTTISTQLDLTTETVSETSTQISATTEANLTTNKDIETTTESDVVTENSSERHIEQRTTTQEDVLTDVNDIPTVTTPNLETTVAATTETVAHRSSNNEAEPTINVKVETTTHSDVDTESPTENHNEQKTTPYEEVTTSVNDVSSVITSKSDDTLGPVTETINEQSTIKEAEPTTNVNIDTTSHSDVDTESPTEHHIEQSTTPNEEVATIVSDISVVTTPKPQTTTEALTEAILQQSTTNEAELATNVNFATTIENYMVTENTFDNHNVPSTTPFKQVTTSVNDISTGTTLQLETTTESIPQETTTAYEEVTTESPEKTNNISTTLHAEEVTTVEPITTATSDLTTEYNSQTHTESNTAQNHNLNEDVASDRTTAADTITEHQANHVHIKTSTNDGTSEDLTTVKPTTENASTHEFSDAPIATTSNAIIESTTESQIIQTHDYDSESLYAATGFSEHTTTSIPDIITTSIPLTTTESPYESKDYDLPRTSTRSSRRTRKRNSTRSGRRRNATSIATEIPITPTIQPPIPIALQILPITDDHVHSNPHILLENSYVPHQEMRLPARRIKRPVLSEAHVVNTHEIELSNHKIEETDGTINYPSLFTDNNDDSRKLHELNEAPKAIEHRRINRDTLYTNPDNVHEPTTPRQQRLRRNRNRRLDQTTESSKPVREITTDLINPANRRRGNRRRANRQSNEQNESAYRSTATTSKPVQHKNNYDISPADYDALFNIPPRNSEAHVQNVARAHELIANSKRNELIINSILQHKKLNGARNLFDVLG</sequence>
<dbReference type="OrthoDB" id="7492938at2759"/>
<feature type="region of interest" description="Disordered" evidence="2">
    <location>
        <begin position="567"/>
        <end position="664"/>
    </location>
</feature>
<keyword evidence="4" id="KW-1185">Reference proteome</keyword>
<keyword evidence="3" id="KW-0732">Signal</keyword>
<feature type="compositionally biased region" description="Polar residues" evidence="2">
    <location>
        <begin position="930"/>
        <end position="941"/>
    </location>
</feature>
<feature type="coiled-coil region" evidence="1">
    <location>
        <begin position="187"/>
        <end position="248"/>
    </location>
</feature>
<feature type="region of interest" description="Disordered" evidence="2">
    <location>
        <begin position="1186"/>
        <end position="1211"/>
    </location>
</feature>
<evidence type="ECO:0000313" key="4">
    <source>
        <dbReference type="Proteomes" id="UP000322000"/>
    </source>
</evidence>